<feature type="compositionally biased region" description="Basic and acidic residues" evidence="1">
    <location>
        <begin position="1"/>
        <end position="17"/>
    </location>
</feature>
<dbReference type="AlphaFoldDB" id="C8TF67"/>
<feature type="region of interest" description="Disordered" evidence="1">
    <location>
        <begin position="1"/>
        <end position="24"/>
    </location>
</feature>
<sequence length="81" mass="8993">MERIQREEDSRGVDSDCRTAPTSDGRHDFIGRNCHFTPDYFLSMDECPRGRVDAHHKFAATIGDGVSVAKAQRLCTVVVGP</sequence>
<name>C8TF67_ORYSI</name>
<organism evidence="2">
    <name type="scientific">Oryza sativa subsp. indica</name>
    <name type="common">Rice</name>
    <dbReference type="NCBI Taxonomy" id="39946"/>
    <lineage>
        <taxon>Eukaryota</taxon>
        <taxon>Viridiplantae</taxon>
        <taxon>Streptophyta</taxon>
        <taxon>Embryophyta</taxon>
        <taxon>Tracheophyta</taxon>
        <taxon>Spermatophyta</taxon>
        <taxon>Magnoliopsida</taxon>
        <taxon>Liliopsida</taxon>
        <taxon>Poales</taxon>
        <taxon>Poaceae</taxon>
        <taxon>BOP clade</taxon>
        <taxon>Oryzoideae</taxon>
        <taxon>Oryzeae</taxon>
        <taxon>Oryzinae</taxon>
        <taxon>Oryza</taxon>
        <taxon>Oryza sativa</taxon>
    </lineage>
</organism>
<accession>C8TF67</accession>
<proteinExistence type="predicted"/>
<evidence type="ECO:0000256" key="1">
    <source>
        <dbReference type="SAM" id="MobiDB-lite"/>
    </source>
</evidence>
<dbReference type="EMBL" id="AP009085">
    <property type="protein sequence ID" value="BAI39789.1"/>
    <property type="molecule type" value="Genomic_DNA"/>
</dbReference>
<protein>
    <submittedName>
        <fullName evidence="2">Uncharacterized protein K0098B12.24</fullName>
    </submittedName>
</protein>
<gene>
    <name evidence="2" type="primary">K0098B12.24</name>
</gene>
<reference evidence="2" key="1">
    <citation type="journal article" date="2009" name="Plant J.">
        <title>Comparative analysis of complete orthologous centromeres from two subspecies of rice reveals rapid variation of centromere organization and structure.</title>
        <authorList>
            <person name="Wu J."/>
            <person name="Fujisawa M."/>
            <person name="Tian Z."/>
            <person name="Yamagata H."/>
            <person name="Kamiya K."/>
            <person name="Shibata M."/>
            <person name="Hosokawa S."/>
            <person name="Ito Y."/>
            <person name="Hamada M."/>
            <person name="Katagiri S."/>
            <person name="Kurita K."/>
            <person name="Yamamoto M."/>
            <person name="Kikuta A."/>
            <person name="Machita K."/>
            <person name="Karasawa W."/>
            <person name="Kanamori H."/>
            <person name="Namiki N."/>
            <person name="Mizuno H."/>
            <person name="Ma J."/>
            <person name="Sasaki T."/>
            <person name="Matsumoto T."/>
        </authorList>
    </citation>
    <scope>NUCLEOTIDE SEQUENCE</scope>
</reference>
<evidence type="ECO:0000313" key="2">
    <source>
        <dbReference type="EMBL" id="BAI39789.1"/>
    </source>
</evidence>